<dbReference type="EMBL" id="PITK01000008">
    <property type="protein sequence ID" value="TBU20931.1"/>
    <property type="molecule type" value="Genomic_DNA"/>
</dbReference>
<keyword evidence="3" id="KW-1185">Reference proteome</keyword>
<evidence type="ECO:0000256" key="1">
    <source>
        <dbReference type="SAM" id="MobiDB-lite"/>
    </source>
</evidence>
<dbReference type="AlphaFoldDB" id="A0A4Q9M5S3"/>
<reference evidence="2 3" key="1">
    <citation type="submission" date="2017-12" db="EMBL/GenBank/DDBJ databases">
        <authorList>
            <person name="Pombert J.-F."/>
            <person name="Haag K.L."/>
            <person name="Ebert D."/>
        </authorList>
    </citation>
    <scope>NUCLEOTIDE SEQUENCE [LARGE SCALE GENOMIC DNA]</scope>
    <source>
        <strain evidence="2">IL-G-3</strain>
    </source>
</reference>
<organism evidence="2 3">
    <name type="scientific">Hamiltosporidium tvaerminnensis</name>
    <dbReference type="NCBI Taxonomy" id="1176355"/>
    <lineage>
        <taxon>Eukaryota</taxon>
        <taxon>Fungi</taxon>
        <taxon>Fungi incertae sedis</taxon>
        <taxon>Microsporidia</taxon>
        <taxon>Dubosqiidae</taxon>
        <taxon>Hamiltosporidium</taxon>
    </lineage>
</organism>
<accession>A0A4Q9M5S3</accession>
<evidence type="ECO:0000313" key="3">
    <source>
        <dbReference type="Proteomes" id="UP000292282"/>
    </source>
</evidence>
<protein>
    <recommendedName>
        <fullName evidence="4">Leucine-rich repeat-containing protein</fullName>
    </recommendedName>
</protein>
<name>A0A4Q9M5S3_9MICR</name>
<feature type="compositionally biased region" description="Basic and acidic residues" evidence="1">
    <location>
        <begin position="830"/>
        <end position="841"/>
    </location>
</feature>
<dbReference type="InterPro" id="IPR032675">
    <property type="entry name" value="LRR_dom_sf"/>
</dbReference>
<comment type="caution">
    <text evidence="2">The sequence shown here is derived from an EMBL/GenBank/DDBJ whole genome shotgun (WGS) entry which is preliminary data.</text>
</comment>
<dbReference type="VEuPathDB" id="MicrosporidiaDB:CWI38_0008p0040"/>
<feature type="compositionally biased region" description="Polar residues" evidence="1">
    <location>
        <begin position="809"/>
        <end position="822"/>
    </location>
</feature>
<dbReference type="SUPFAM" id="SSF52047">
    <property type="entry name" value="RNI-like"/>
    <property type="match status" value="1"/>
</dbReference>
<evidence type="ECO:0000313" key="2">
    <source>
        <dbReference type="EMBL" id="TBU20931.1"/>
    </source>
</evidence>
<evidence type="ECO:0008006" key="4">
    <source>
        <dbReference type="Google" id="ProtNLM"/>
    </source>
</evidence>
<dbReference type="Gene3D" id="3.80.10.10">
    <property type="entry name" value="Ribonuclease Inhibitor"/>
    <property type="match status" value="2"/>
</dbReference>
<feature type="region of interest" description="Disordered" evidence="1">
    <location>
        <begin position="806"/>
        <end position="841"/>
    </location>
</feature>
<gene>
    <name evidence="2" type="ORF">CWI38_0008p0040</name>
</gene>
<sequence>MDIEFFNFIGITWIYMNKNRHSINMKKGIWFSRHNNRYSLIALYLLLLLNSNICYKIEICFVKEDEFGSDSFNDKCALENLDSKCIGTVQSNAMRSIEENFHDENFISNKAVQYSQTLNSENSMDYSFRFNKTTQGAEIDQNSIFNSENYQNYYNNKSDSDMEFMEEDDNIVRETINSSALNEKYNFEMPGFDCIAKNNSSLVFEYPGKFEIRSKYFDRKFESNTHSYKLYIAEITRNGVDFQTFRIFLTVLRFGCNPISFGLQKEQLMDFVELFFDLYCYSESIIILNIFKCLFPLLVLYKYEMFDNEIIRLNQENLGRLRKILIPFFKTFFECINVIFDVKENEILFVEKCQPKKFYFFNEKNIQNIKIRTTPDAINYMKNKIFDAKKTEMYLWLLSIYQIDGIRVSYDNIYYSECIDSDFASNFLCKTAYSVDTEPVCLDFMPFNVFIPKEDLNIKYIELERINISSKMLLLIKDCSNLESLILVKCVFPVNFIASVYIYENFKNLKIFRYVGFPLYISQFKNLIFKNLVALDLSCSFFRGSIANIKFPEQKPSLKCLRLDYSKLNVFILNFLIKDQSLEILSLRGVILYNLLHTDALSGWQNHFYFLDISRCKFNFLLSKGNLFQNLDVWILYLENFDTVEPNKILSQKSLHQSTRRLSLSQSLLSPEILYYLQCFEYLEHLNLSGLPVNHLRWAKDHIFYNSNLQSLDLSDWTISQEDLISLSQFKYLKELYIPRCDLNAGSMKYLLKEWIHTNVLEKIDVSENQLDLADLALLCQLICLIHFIFSEDGAKNFKPKNKAPLISQERTTLEEPTNNINKESDLEEETKVVREVEENK</sequence>
<dbReference type="Proteomes" id="UP000292282">
    <property type="component" value="Unassembled WGS sequence"/>
</dbReference>
<proteinExistence type="predicted"/>